<keyword evidence="2" id="KW-1185">Reference proteome</keyword>
<evidence type="ECO:0000313" key="2">
    <source>
        <dbReference type="Proteomes" id="UP000464186"/>
    </source>
</evidence>
<proteinExistence type="predicted"/>
<sequence length="238" mass="26520">MAIDDNARIQHAGARNAGGSPSQTATRLLIILDVLGDPITAPPQGLDAVSKVASLTRLEKLDFWLRNPDYLAGDLMTDYEDGLLTFDEVQPHLQRMLSGGAPSLHRYPMSRYLYGAYDRVDNALSILKTYGQIAHRRNGESGGKTRRDYFLLRSGRETLQKMRAGIPELRWYDEQAAAIMLLADAAQGARARRRQYMHPEYKDADHGSLIPPILDRVLVRADELGFALLDDTNKVATA</sequence>
<dbReference type="KEGG" id="psey:GU243_08740"/>
<dbReference type="Proteomes" id="UP000464186">
    <property type="component" value="Chromosome"/>
</dbReference>
<protein>
    <submittedName>
        <fullName evidence="1">Uncharacterized protein</fullName>
    </submittedName>
</protein>
<evidence type="ECO:0000313" key="1">
    <source>
        <dbReference type="EMBL" id="QHK19804.1"/>
    </source>
</evidence>
<reference evidence="1 2" key="1">
    <citation type="submission" date="2020-01" db="EMBL/GenBank/DDBJ databases">
        <title>Pseudarthrobacter psychrotolerans sp. nov., isolated from antarctic soil.</title>
        <authorList>
            <person name="Shin Y."/>
            <person name="Park W."/>
        </authorList>
    </citation>
    <scope>NUCLEOTIDE SEQUENCE [LARGE SCALE GENOMIC DNA]</scope>
    <source>
        <strain evidence="1 2">YJ56</strain>
    </source>
</reference>
<name>A0A6P1NMN9_9MICC</name>
<dbReference type="AlphaFoldDB" id="A0A6P1NMN9"/>
<dbReference type="EMBL" id="CP047898">
    <property type="protein sequence ID" value="QHK19804.1"/>
    <property type="molecule type" value="Genomic_DNA"/>
</dbReference>
<organism evidence="1 2">
    <name type="scientific">Pseudarthrobacter psychrotolerans</name>
    <dbReference type="NCBI Taxonomy" id="2697569"/>
    <lineage>
        <taxon>Bacteria</taxon>
        <taxon>Bacillati</taxon>
        <taxon>Actinomycetota</taxon>
        <taxon>Actinomycetes</taxon>
        <taxon>Micrococcales</taxon>
        <taxon>Micrococcaceae</taxon>
        <taxon>Pseudarthrobacter</taxon>
    </lineage>
</organism>
<gene>
    <name evidence="1" type="ORF">GU243_08740</name>
</gene>
<accession>A0A6P1NMN9</accession>